<gene>
    <name evidence="3" type="ORF">FE257_004609</name>
</gene>
<dbReference type="EMBL" id="VCAU01000002">
    <property type="protein sequence ID" value="KAF9894985.1"/>
    <property type="molecule type" value="Genomic_DNA"/>
</dbReference>
<dbReference type="GO" id="GO:0016020">
    <property type="term" value="C:membrane"/>
    <property type="evidence" value="ECO:0007669"/>
    <property type="project" value="TreeGrafter"/>
</dbReference>
<evidence type="ECO:0000313" key="3">
    <source>
        <dbReference type="EMBL" id="KAF9894985.1"/>
    </source>
</evidence>
<dbReference type="InterPro" id="IPR038872">
    <property type="entry name" value="Put_GTT3"/>
</dbReference>
<evidence type="ECO:0000256" key="1">
    <source>
        <dbReference type="SAM" id="MobiDB-lite"/>
    </source>
</evidence>
<dbReference type="PANTHER" id="PTHR41807:SF1">
    <property type="entry name" value="GLUTATHIONE TRANSFERASE 3"/>
    <property type="match status" value="1"/>
</dbReference>
<feature type="transmembrane region" description="Helical" evidence="2">
    <location>
        <begin position="315"/>
        <end position="337"/>
    </location>
</feature>
<organism evidence="3 4">
    <name type="scientific">Aspergillus nanangensis</name>
    <dbReference type="NCBI Taxonomy" id="2582783"/>
    <lineage>
        <taxon>Eukaryota</taxon>
        <taxon>Fungi</taxon>
        <taxon>Dikarya</taxon>
        <taxon>Ascomycota</taxon>
        <taxon>Pezizomycotina</taxon>
        <taxon>Eurotiomycetes</taxon>
        <taxon>Eurotiomycetidae</taxon>
        <taxon>Eurotiales</taxon>
        <taxon>Aspergillaceae</taxon>
        <taxon>Aspergillus</taxon>
        <taxon>Aspergillus subgen. Circumdati</taxon>
    </lineage>
</organism>
<proteinExistence type="predicted"/>
<feature type="region of interest" description="Disordered" evidence="1">
    <location>
        <begin position="65"/>
        <end position="116"/>
    </location>
</feature>
<keyword evidence="2" id="KW-1133">Transmembrane helix</keyword>
<comment type="caution">
    <text evidence="3">The sequence shown here is derived from an EMBL/GenBank/DDBJ whole genome shotgun (WGS) entry which is preliminary data.</text>
</comment>
<evidence type="ECO:0000256" key="2">
    <source>
        <dbReference type="SAM" id="Phobius"/>
    </source>
</evidence>
<evidence type="ECO:0000313" key="4">
    <source>
        <dbReference type="Proteomes" id="UP001194746"/>
    </source>
</evidence>
<feature type="transmembrane region" description="Helical" evidence="2">
    <location>
        <begin position="276"/>
        <end position="295"/>
    </location>
</feature>
<keyword evidence="2" id="KW-0812">Transmembrane</keyword>
<feature type="transmembrane region" description="Helical" evidence="2">
    <location>
        <begin position="233"/>
        <end position="255"/>
    </location>
</feature>
<dbReference type="PANTHER" id="PTHR41807">
    <property type="entry name" value="GLUTATHIONE TRANSFERASE 3"/>
    <property type="match status" value="1"/>
</dbReference>
<keyword evidence="4" id="KW-1185">Reference proteome</keyword>
<accession>A0AAD4GZP8</accession>
<dbReference type="Proteomes" id="UP001194746">
    <property type="component" value="Unassembled WGS sequence"/>
</dbReference>
<reference evidence="3" key="2">
    <citation type="submission" date="2020-02" db="EMBL/GenBank/DDBJ databases">
        <authorList>
            <person name="Gilchrist C.L.M."/>
            <person name="Chooi Y.-H."/>
        </authorList>
    </citation>
    <scope>NUCLEOTIDE SEQUENCE</scope>
    <source>
        <strain evidence="3">MST-FP2251</strain>
    </source>
</reference>
<sequence length="343" mass="37655">MSSALPYLQKLRKSQLTEFAEETDLHNYEDYNKPELATALDDHLQDNKSIFANNQSLSEYYRRLTQTPRRASPIKRELRADATATPEAPRSARRRQPRAAPKEEVGPADESDTALTTDIFRTPGQPVVSIRPPLPPSPAVVTDAIDRQTAVLRKSISEAWSFSGVEEQSNSLRTALSSVKAVEVLVLILEACGLIRQILPLRYLTTVPAVEAIRTPDFAIKVPDLFVLVDGSFWAPFSLWVLTSLVVPLTAAYFFNFSNASGAGRKGRPVAVAAQLSFDPLSFNVVKALVAYLVYANRFTFWNLYSPFSVAKVNASVPGGWAGLLTGAAIGVVGTLYEAILRK</sequence>
<name>A0AAD4GZP8_ASPNN</name>
<protein>
    <submittedName>
        <fullName evidence="3">Uncharacterized protein</fullName>
    </submittedName>
</protein>
<reference evidence="3" key="1">
    <citation type="journal article" date="2019" name="Beilstein J. Org. Chem.">
        <title>Nanangenines: drimane sesquiterpenoids as the dominant metabolite cohort of a novel Australian fungus, Aspergillus nanangensis.</title>
        <authorList>
            <person name="Lacey H.J."/>
            <person name="Gilchrist C.L.M."/>
            <person name="Crombie A."/>
            <person name="Kalaitzis J.A."/>
            <person name="Vuong D."/>
            <person name="Rutledge P.J."/>
            <person name="Turner P."/>
            <person name="Pitt J.I."/>
            <person name="Lacey E."/>
            <person name="Chooi Y.H."/>
            <person name="Piggott A.M."/>
        </authorList>
    </citation>
    <scope>NUCLEOTIDE SEQUENCE</scope>
    <source>
        <strain evidence="3">MST-FP2251</strain>
    </source>
</reference>
<dbReference type="AlphaFoldDB" id="A0AAD4GZP8"/>
<keyword evidence="2" id="KW-0472">Membrane</keyword>